<comment type="similarity">
    <text evidence="1">Belongs to the HpcH/HpaI aldolase family.</text>
</comment>
<evidence type="ECO:0000256" key="2">
    <source>
        <dbReference type="ARBA" id="ARBA00022723"/>
    </source>
</evidence>
<dbReference type="Gene3D" id="3.20.20.60">
    <property type="entry name" value="Phosphoenolpyruvate-binding domains"/>
    <property type="match status" value="1"/>
</dbReference>
<evidence type="ECO:0000259" key="4">
    <source>
        <dbReference type="Pfam" id="PF03328"/>
    </source>
</evidence>
<dbReference type="PANTHER" id="PTHR30502">
    <property type="entry name" value="2-KETO-3-DEOXY-L-RHAMNONATE ALDOLASE"/>
    <property type="match status" value="1"/>
</dbReference>
<name>A0ABW0MDJ3_9BURK</name>
<dbReference type="RefSeq" id="WP_379000356.1">
    <property type="nucleotide sequence ID" value="NZ_JBHSMT010000030.1"/>
</dbReference>
<evidence type="ECO:0000256" key="3">
    <source>
        <dbReference type="ARBA" id="ARBA00023239"/>
    </source>
</evidence>
<dbReference type="Proteomes" id="UP001596045">
    <property type="component" value="Unassembled WGS sequence"/>
</dbReference>
<dbReference type="InterPro" id="IPR040442">
    <property type="entry name" value="Pyrv_kinase-like_dom_sf"/>
</dbReference>
<gene>
    <name evidence="5" type="ORF">ACFPM8_20210</name>
</gene>
<dbReference type="SUPFAM" id="SSF51621">
    <property type="entry name" value="Phosphoenolpyruvate/pyruvate domain"/>
    <property type="match status" value="1"/>
</dbReference>
<evidence type="ECO:0000256" key="1">
    <source>
        <dbReference type="ARBA" id="ARBA00005568"/>
    </source>
</evidence>
<evidence type="ECO:0000313" key="5">
    <source>
        <dbReference type="EMBL" id="MFC5476294.1"/>
    </source>
</evidence>
<dbReference type="InterPro" id="IPR015813">
    <property type="entry name" value="Pyrv/PenolPyrv_kinase-like_dom"/>
</dbReference>
<keyword evidence="2" id="KW-0479">Metal-binding</keyword>
<dbReference type="InterPro" id="IPR050251">
    <property type="entry name" value="HpcH-HpaI_aldolase"/>
</dbReference>
<feature type="domain" description="HpcH/HpaI aldolase/citrate lyase" evidence="4">
    <location>
        <begin position="18"/>
        <end position="245"/>
    </location>
</feature>
<organism evidence="5 6">
    <name type="scientific">Paraherbaspirillum soli</name>
    <dbReference type="NCBI Taxonomy" id="631222"/>
    <lineage>
        <taxon>Bacteria</taxon>
        <taxon>Pseudomonadati</taxon>
        <taxon>Pseudomonadota</taxon>
        <taxon>Betaproteobacteria</taxon>
        <taxon>Burkholderiales</taxon>
        <taxon>Oxalobacteraceae</taxon>
        <taxon>Paraherbaspirillum</taxon>
    </lineage>
</organism>
<dbReference type="EMBL" id="JBHSMT010000030">
    <property type="protein sequence ID" value="MFC5476294.1"/>
    <property type="molecule type" value="Genomic_DNA"/>
</dbReference>
<reference evidence="6" key="1">
    <citation type="journal article" date="2019" name="Int. J. Syst. Evol. Microbiol.">
        <title>The Global Catalogue of Microorganisms (GCM) 10K type strain sequencing project: providing services to taxonomists for standard genome sequencing and annotation.</title>
        <authorList>
            <consortium name="The Broad Institute Genomics Platform"/>
            <consortium name="The Broad Institute Genome Sequencing Center for Infectious Disease"/>
            <person name="Wu L."/>
            <person name="Ma J."/>
        </authorList>
    </citation>
    <scope>NUCLEOTIDE SEQUENCE [LARGE SCALE GENOMIC DNA]</scope>
    <source>
        <strain evidence="6">JCM 17066</strain>
    </source>
</reference>
<keyword evidence="3 5" id="KW-0456">Lyase</keyword>
<evidence type="ECO:0000313" key="6">
    <source>
        <dbReference type="Proteomes" id="UP001596045"/>
    </source>
</evidence>
<protein>
    <submittedName>
        <fullName evidence="5">Aldolase/citrate lyase family protein</fullName>
    </submittedName>
</protein>
<dbReference type="Pfam" id="PF03328">
    <property type="entry name" value="HpcH_HpaI"/>
    <property type="match status" value="1"/>
</dbReference>
<sequence>MDMPRNGFKQRLKDQHLQLGLFLGLAHPLAAEILAGCGFDFLLIDAEHGPNDLRSVQAQLQAIAAYPVQAVVRPPQHDSALIKQLLGIGVQTLLAPMVDSAAQAKALVAAMRYPPNGMRGVGTGLERGARWNGIDDYLAQADAEMCLMVQVESRTGIANLAAILQVEGVDGVFIGPADLAASMGHPGQTAHPEVKTAIEGAIATIRAAGKAAGIFCADSTLAAAYRAGGCNVLAVGADTSLLRNAALDLVNTFKPASGSAAGASY</sequence>
<keyword evidence="6" id="KW-1185">Reference proteome</keyword>
<accession>A0ABW0MDJ3</accession>
<comment type="caution">
    <text evidence="5">The sequence shown here is derived from an EMBL/GenBank/DDBJ whole genome shotgun (WGS) entry which is preliminary data.</text>
</comment>
<dbReference type="PANTHER" id="PTHR30502:SF0">
    <property type="entry name" value="PHOSPHOENOLPYRUVATE CARBOXYLASE FAMILY PROTEIN"/>
    <property type="match status" value="1"/>
</dbReference>
<dbReference type="InterPro" id="IPR005000">
    <property type="entry name" value="Aldolase/citrate-lyase_domain"/>
</dbReference>
<proteinExistence type="inferred from homology"/>
<dbReference type="GO" id="GO:0016829">
    <property type="term" value="F:lyase activity"/>
    <property type="evidence" value="ECO:0007669"/>
    <property type="project" value="UniProtKB-KW"/>
</dbReference>